<comment type="function">
    <text evidence="9">Mannosyltransferase involved in glycosylphosphatidylinositol-anchor biosynthesis. Transfers the third mannose to Man2-GlcN-acyl-PI during GPI precursor assembly.</text>
</comment>
<feature type="transmembrane region" description="Helical" evidence="10">
    <location>
        <begin position="357"/>
        <end position="373"/>
    </location>
</feature>
<keyword evidence="8 10" id="KW-0472">Membrane</keyword>
<keyword evidence="11" id="KW-0732">Signal</keyword>
<name>A0AAW0GUQ6_9APHY</name>
<dbReference type="EMBL" id="JASBNA010000003">
    <property type="protein sequence ID" value="KAK7693762.1"/>
    <property type="molecule type" value="Genomic_DNA"/>
</dbReference>
<evidence type="ECO:0000256" key="7">
    <source>
        <dbReference type="ARBA" id="ARBA00022989"/>
    </source>
</evidence>
<evidence type="ECO:0000256" key="5">
    <source>
        <dbReference type="ARBA" id="ARBA00022692"/>
    </source>
</evidence>
<comment type="subcellular location">
    <subcellularLocation>
        <location evidence="1 10">Endoplasmic reticulum membrane</location>
        <topology evidence="1 10">Multi-pass membrane protein</topology>
    </subcellularLocation>
</comment>
<dbReference type="InterPro" id="IPR005599">
    <property type="entry name" value="GPI_mannosylTrfase"/>
</dbReference>
<feature type="transmembrane region" description="Helical" evidence="10">
    <location>
        <begin position="294"/>
        <end position="310"/>
    </location>
</feature>
<evidence type="ECO:0000256" key="6">
    <source>
        <dbReference type="ARBA" id="ARBA00022824"/>
    </source>
</evidence>
<dbReference type="GO" id="GO:0006506">
    <property type="term" value="P:GPI anchor biosynthetic process"/>
    <property type="evidence" value="ECO:0007669"/>
    <property type="project" value="TreeGrafter"/>
</dbReference>
<feature type="transmembrane region" description="Helical" evidence="10">
    <location>
        <begin position="257"/>
        <end position="282"/>
    </location>
</feature>
<evidence type="ECO:0000313" key="12">
    <source>
        <dbReference type="EMBL" id="KAK7693762.1"/>
    </source>
</evidence>
<evidence type="ECO:0000313" key="13">
    <source>
        <dbReference type="Proteomes" id="UP001385951"/>
    </source>
</evidence>
<evidence type="ECO:0000256" key="4">
    <source>
        <dbReference type="ARBA" id="ARBA00022679"/>
    </source>
</evidence>
<feature type="transmembrane region" description="Helical" evidence="10">
    <location>
        <begin position="82"/>
        <end position="102"/>
    </location>
</feature>
<comment type="similarity">
    <text evidence="2">Belongs to the glycosyltransferase 22 family. PIGB subfamily.</text>
</comment>
<keyword evidence="3 10" id="KW-0328">Glycosyltransferase</keyword>
<keyword evidence="7 10" id="KW-1133">Transmembrane helix</keyword>
<dbReference type="PANTHER" id="PTHR22760">
    <property type="entry name" value="GLYCOSYLTRANSFERASE"/>
    <property type="match status" value="1"/>
</dbReference>
<keyword evidence="4" id="KW-0808">Transferase</keyword>
<evidence type="ECO:0000256" key="9">
    <source>
        <dbReference type="ARBA" id="ARBA00024708"/>
    </source>
</evidence>
<feature type="transmembrane region" description="Helical" evidence="10">
    <location>
        <begin position="207"/>
        <end position="230"/>
    </location>
</feature>
<evidence type="ECO:0000256" key="8">
    <source>
        <dbReference type="ARBA" id="ARBA00023136"/>
    </source>
</evidence>
<dbReference type="GO" id="GO:0000026">
    <property type="term" value="F:alpha-1,2-mannosyltransferase activity"/>
    <property type="evidence" value="ECO:0007669"/>
    <property type="project" value="TreeGrafter"/>
</dbReference>
<feature type="chain" id="PRO_5043653954" description="Mannosyltransferase" evidence="11">
    <location>
        <begin position="18"/>
        <end position="542"/>
    </location>
</feature>
<evidence type="ECO:0000256" key="11">
    <source>
        <dbReference type="SAM" id="SignalP"/>
    </source>
</evidence>
<feature type="transmembrane region" description="Helical" evidence="10">
    <location>
        <begin position="168"/>
        <end position="195"/>
    </location>
</feature>
<dbReference type="Pfam" id="PF03901">
    <property type="entry name" value="Glyco_transf_22"/>
    <property type="match status" value="1"/>
</dbReference>
<feature type="transmembrane region" description="Helical" evidence="10">
    <location>
        <begin position="114"/>
        <end position="132"/>
    </location>
</feature>
<evidence type="ECO:0000256" key="2">
    <source>
        <dbReference type="ARBA" id="ARBA00006065"/>
    </source>
</evidence>
<dbReference type="AlphaFoldDB" id="A0AAW0GUQ6"/>
<keyword evidence="13" id="KW-1185">Reference proteome</keyword>
<reference evidence="12 13" key="1">
    <citation type="submission" date="2022-09" db="EMBL/GenBank/DDBJ databases">
        <authorList>
            <person name="Palmer J.M."/>
        </authorList>
    </citation>
    <scope>NUCLEOTIDE SEQUENCE [LARGE SCALE GENOMIC DNA]</scope>
    <source>
        <strain evidence="12 13">DSM 7382</strain>
    </source>
</reference>
<feature type="transmembrane region" description="Helical" evidence="10">
    <location>
        <begin position="316"/>
        <end position="336"/>
    </location>
</feature>
<proteinExistence type="inferred from homology"/>
<keyword evidence="6 10" id="KW-0256">Endoplasmic reticulum</keyword>
<dbReference type="Proteomes" id="UP001385951">
    <property type="component" value="Unassembled WGS sequence"/>
</dbReference>
<protein>
    <recommendedName>
        <fullName evidence="10">Mannosyltransferase</fullName>
        <ecNumber evidence="10">2.4.1.-</ecNumber>
    </recommendedName>
</protein>
<dbReference type="EC" id="2.4.1.-" evidence="10"/>
<dbReference type="GO" id="GO:0005789">
    <property type="term" value="C:endoplasmic reticulum membrane"/>
    <property type="evidence" value="ECO:0007669"/>
    <property type="project" value="UniProtKB-SubCell"/>
</dbReference>
<evidence type="ECO:0000256" key="3">
    <source>
        <dbReference type="ARBA" id="ARBA00022676"/>
    </source>
</evidence>
<accession>A0AAW0GUQ6</accession>
<comment type="caution">
    <text evidence="12">The sequence shown here is derived from an EMBL/GenBank/DDBJ whole genome shotgun (WGS) entry which is preliminary data.</text>
</comment>
<keyword evidence="5 10" id="KW-0812">Transmembrane</keyword>
<dbReference type="PANTHER" id="PTHR22760:SF4">
    <property type="entry name" value="GPI MANNOSYLTRANSFERASE 3"/>
    <property type="match status" value="1"/>
</dbReference>
<feature type="signal peptide" evidence="11">
    <location>
        <begin position="1"/>
        <end position="17"/>
    </location>
</feature>
<evidence type="ECO:0000256" key="10">
    <source>
        <dbReference type="RuleBase" id="RU363075"/>
    </source>
</evidence>
<gene>
    <name evidence="12" type="ORF">QCA50_003334</name>
</gene>
<sequence length="542" mass="62120">MQKWVIITALCVRISIALFTTTFFQPDEYFQSLEVAHHLVFGYGHLTWEWLTDKPIRSILYPALNVPIYWLLKLLSLDDTVLLIWGPRILHGTLAAATDIWLYKLTIRIIGQKYAIVTFFLSLTSFFHGLALSRSLSNSLETSLTTIALSYFPWGIPSSSWRCDLRRAFTFAALACAVRPTNAVLWVYLTGLLLWRLRFDKKRVVSIISDGIVIGFVTVILLLVLDSLYYKQLTFTPLNFLATNLTSVSLFYGSNPWHYYISQAVPILCTITLPFLLHGIWLTRTRFATHEVKDMLGLIAWTIGIYSLAGHKEWRFIHPLLPLLHILAAMSLVHLYDAKATRAGLPKKLRAFPVRKLHLFVLLLNLPAIYYVVRCHGRAQIEAMHFLRSLPNEETYTVGFLMPCHSTPWQAYLHKSSLIDNGRLWAIGCEPPLHGEDLQVYEDQTDVFYASPMTYIRDRFPQEVDPSFPPSPYPSSRPGVLDTTKSWKHTWPRYLVFFGALQEVNILASLRDKGYQPVWNAQYGLDNEESRSGGVTVWKYGP</sequence>
<evidence type="ECO:0000256" key="1">
    <source>
        <dbReference type="ARBA" id="ARBA00004477"/>
    </source>
</evidence>
<organism evidence="12 13">
    <name type="scientific">Cerrena zonata</name>
    <dbReference type="NCBI Taxonomy" id="2478898"/>
    <lineage>
        <taxon>Eukaryota</taxon>
        <taxon>Fungi</taxon>
        <taxon>Dikarya</taxon>
        <taxon>Basidiomycota</taxon>
        <taxon>Agaricomycotina</taxon>
        <taxon>Agaricomycetes</taxon>
        <taxon>Polyporales</taxon>
        <taxon>Cerrenaceae</taxon>
        <taxon>Cerrena</taxon>
    </lineage>
</organism>